<keyword evidence="13" id="KW-0333">Golgi apparatus</keyword>
<feature type="domain" description="MRH" evidence="20">
    <location>
        <begin position="33"/>
        <end position="194"/>
    </location>
</feature>
<dbReference type="GO" id="GO:0006914">
    <property type="term" value="P:autophagy"/>
    <property type="evidence" value="ECO:0007669"/>
    <property type="project" value="UniProtKB-KW"/>
</dbReference>
<dbReference type="Gene3D" id="2.70.130.10">
    <property type="entry name" value="Mannose-6-phosphate receptor binding domain"/>
    <property type="match status" value="1"/>
</dbReference>
<evidence type="ECO:0000256" key="5">
    <source>
        <dbReference type="ARBA" id="ARBA00005363"/>
    </source>
</evidence>
<comment type="caution">
    <text evidence="21">The sequence shown here is derived from an EMBL/GenBank/DDBJ whole genome shotgun (WGS) entry which is preliminary data.</text>
</comment>
<proteinExistence type="inferred from homology"/>
<keyword evidence="10" id="KW-0653">Protein transport</keyword>
<keyword evidence="16" id="KW-1015">Disulfide bond</keyword>
<evidence type="ECO:0000256" key="8">
    <source>
        <dbReference type="ARBA" id="ARBA00022692"/>
    </source>
</evidence>
<dbReference type="InterPro" id="IPR019793">
    <property type="entry name" value="Peroxidases_heam-ligand_BS"/>
</dbReference>
<evidence type="ECO:0000313" key="22">
    <source>
        <dbReference type="Proteomes" id="UP000283269"/>
    </source>
</evidence>
<dbReference type="GO" id="GO:0015031">
    <property type="term" value="P:protein transport"/>
    <property type="evidence" value="ECO:0007669"/>
    <property type="project" value="UniProtKB-KW"/>
</dbReference>
<dbReference type="GO" id="GO:0030659">
    <property type="term" value="C:cytoplasmic vesicle membrane"/>
    <property type="evidence" value="ECO:0007669"/>
    <property type="project" value="UniProtKB-SubCell"/>
</dbReference>
<evidence type="ECO:0000256" key="14">
    <source>
        <dbReference type="ARBA" id="ARBA00023128"/>
    </source>
</evidence>
<evidence type="ECO:0000256" key="3">
    <source>
        <dbReference type="ARBA" id="ARBA00004472"/>
    </source>
</evidence>
<keyword evidence="17" id="KW-0968">Cytoplasmic vesicle</keyword>
<evidence type="ECO:0000256" key="2">
    <source>
        <dbReference type="ARBA" id="ARBA00004358"/>
    </source>
</evidence>
<protein>
    <recommendedName>
        <fullName evidence="6">Autophagy-related protein 27</fullName>
    </recommendedName>
</protein>
<evidence type="ECO:0000256" key="12">
    <source>
        <dbReference type="ARBA" id="ARBA00023006"/>
    </source>
</evidence>
<dbReference type="InParanoid" id="A0A409VM00"/>
<dbReference type="PROSITE" id="PS00435">
    <property type="entry name" value="PEROXIDASE_1"/>
    <property type="match status" value="1"/>
</dbReference>
<evidence type="ECO:0000256" key="18">
    <source>
        <dbReference type="SAM" id="Phobius"/>
    </source>
</evidence>
<comment type="similarity">
    <text evidence="5">Belongs to the ATG27 family.</text>
</comment>
<dbReference type="AlphaFoldDB" id="A0A409VM00"/>
<dbReference type="STRING" id="93625.A0A409VM00"/>
<dbReference type="PROSITE" id="PS51914">
    <property type="entry name" value="MRH"/>
    <property type="match status" value="1"/>
</dbReference>
<dbReference type="InterPro" id="IPR018939">
    <property type="entry name" value="Autophagy-rel_prot_27"/>
</dbReference>
<evidence type="ECO:0000256" key="1">
    <source>
        <dbReference type="ARBA" id="ARBA00004304"/>
    </source>
</evidence>
<dbReference type="Pfam" id="PF09451">
    <property type="entry name" value="ATG27"/>
    <property type="match status" value="1"/>
</dbReference>
<keyword evidence="12" id="KW-0072">Autophagy</keyword>
<dbReference type="GO" id="GO:0000139">
    <property type="term" value="C:Golgi membrane"/>
    <property type="evidence" value="ECO:0007669"/>
    <property type="project" value="UniProtKB-SubCell"/>
</dbReference>
<feature type="transmembrane region" description="Helical" evidence="18">
    <location>
        <begin position="219"/>
        <end position="240"/>
    </location>
</feature>
<dbReference type="EMBL" id="NHYD01003975">
    <property type="protein sequence ID" value="PPQ67281.1"/>
    <property type="molecule type" value="Genomic_DNA"/>
</dbReference>
<dbReference type="PANTHER" id="PTHR15071">
    <property type="entry name" value="MANNOSE-6-PHOSPHATE RECEPTOR FAMILY MEMBER"/>
    <property type="match status" value="1"/>
</dbReference>
<keyword evidence="15 18" id="KW-0472">Membrane</keyword>
<evidence type="ECO:0000256" key="15">
    <source>
        <dbReference type="ARBA" id="ARBA00023136"/>
    </source>
</evidence>
<evidence type="ECO:0000256" key="4">
    <source>
        <dbReference type="ARBA" id="ARBA00004614"/>
    </source>
</evidence>
<organism evidence="21 22">
    <name type="scientific">Psilocybe cyanescens</name>
    <dbReference type="NCBI Taxonomy" id="93625"/>
    <lineage>
        <taxon>Eukaryota</taxon>
        <taxon>Fungi</taxon>
        <taxon>Dikarya</taxon>
        <taxon>Basidiomycota</taxon>
        <taxon>Agaricomycotina</taxon>
        <taxon>Agaricomycetes</taxon>
        <taxon>Agaricomycetidae</taxon>
        <taxon>Agaricales</taxon>
        <taxon>Agaricineae</taxon>
        <taxon>Strophariaceae</taxon>
        <taxon>Psilocybe</taxon>
    </lineage>
</organism>
<reference evidence="21 22" key="1">
    <citation type="journal article" date="2018" name="Evol. Lett.">
        <title>Horizontal gene cluster transfer increased hallucinogenic mushroom diversity.</title>
        <authorList>
            <person name="Reynolds H.T."/>
            <person name="Vijayakumar V."/>
            <person name="Gluck-Thaler E."/>
            <person name="Korotkin H.B."/>
            <person name="Matheny P.B."/>
            <person name="Slot J.C."/>
        </authorList>
    </citation>
    <scope>NUCLEOTIDE SEQUENCE [LARGE SCALE GENOMIC DNA]</scope>
    <source>
        <strain evidence="21 22">2631</strain>
    </source>
</reference>
<feature type="chain" id="PRO_5019430067" description="Autophagy-related protein 27" evidence="19">
    <location>
        <begin position="27"/>
        <end position="291"/>
    </location>
</feature>
<dbReference type="Proteomes" id="UP000283269">
    <property type="component" value="Unassembled WGS sequence"/>
</dbReference>
<keyword evidence="11 18" id="KW-1133">Transmembrane helix</keyword>
<evidence type="ECO:0000256" key="11">
    <source>
        <dbReference type="ARBA" id="ARBA00022989"/>
    </source>
</evidence>
<evidence type="ECO:0000256" key="17">
    <source>
        <dbReference type="ARBA" id="ARBA00023329"/>
    </source>
</evidence>
<dbReference type="SUPFAM" id="SSF50911">
    <property type="entry name" value="Mannose 6-phosphate receptor domain"/>
    <property type="match status" value="1"/>
</dbReference>
<name>A0A409VM00_PSICY</name>
<dbReference type="InterPro" id="IPR044865">
    <property type="entry name" value="MRH_dom"/>
</dbReference>
<gene>
    <name evidence="21" type="ORF">CVT25_005865</name>
</gene>
<evidence type="ECO:0000256" key="10">
    <source>
        <dbReference type="ARBA" id="ARBA00022927"/>
    </source>
</evidence>
<evidence type="ECO:0000256" key="19">
    <source>
        <dbReference type="SAM" id="SignalP"/>
    </source>
</evidence>
<dbReference type="InterPro" id="IPR009011">
    <property type="entry name" value="Man6P_isomerase_rcpt-bd_dom_sf"/>
</dbReference>
<keyword evidence="7" id="KW-0813">Transport</keyword>
<keyword evidence="8 18" id="KW-0812">Transmembrane</keyword>
<dbReference type="OrthoDB" id="29460at2759"/>
<sequence>MIIRSFRCDILVIFLYLLLDATSVLAADSETPFDCHLTVDNTKFDLTSLAGVHTVNRTRDTPPTKTVDSLRFDLCAELKPQEGLSEHDQCPSGTRACLTKVNQKTDDQDRIVAVIPVAQSANLDPISTASLSPKYLSLILHGAEYPAPPFSTPIRQILNLTLLCDPQDISEPKFIAYNGSRLDLEWSAPAGCPFKEEEGDKGGDNNDETGEKENVGSGIGWFFLVILLAFVAYFGLGAYYNYSTYGSRGLDLIPHRDFWKEVPYMLSDVVSHLCSNVRPRRTSSRGGYVAV</sequence>
<keyword evidence="22" id="KW-1185">Reference proteome</keyword>
<dbReference type="PANTHER" id="PTHR15071:SF13">
    <property type="entry name" value="AUTOPHAGY-RELATED PROTEIN 27"/>
    <property type="match status" value="1"/>
</dbReference>
<evidence type="ECO:0000256" key="9">
    <source>
        <dbReference type="ARBA" id="ARBA00022729"/>
    </source>
</evidence>
<evidence type="ECO:0000256" key="13">
    <source>
        <dbReference type="ARBA" id="ARBA00023034"/>
    </source>
</evidence>
<feature type="signal peptide" evidence="19">
    <location>
        <begin position="1"/>
        <end position="26"/>
    </location>
</feature>
<keyword evidence="9 19" id="KW-0732">Signal</keyword>
<dbReference type="GO" id="GO:0031966">
    <property type="term" value="C:mitochondrial membrane"/>
    <property type="evidence" value="ECO:0007669"/>
    <property type="project" value="UniProtKB-SubCell"/>
</dbReference>
<evidence type="ECO:0000313" key="21">
    <source>
        <dbReference type="EMBL" id="PPQ67281.1"/>
    </source>
</evidence>
<comment type="subcellular location">
    <subcellularLocation>
        <location evidence="2">Cytoplasmic vesicle membrane</location>
        <topology evidence="2">Single-pass type I membrane protein</topology>
    </subcellularLocation>
    <subcellularLocation>
        <location evidence="4">Golgi apparatus membrane</location>
        <topology evidence="4">Single-pass type I membrane protein</topology>
    </subcellularLocation>
    <subcellularLocation>
        <location evidence="1">Mitochondrion membrane</location>
        <topology evidence="1">Single-pass membrane protein</topology>
    </subcellularLocation>
    <subcellularLocation>
        <location evidence="3">Preautophagosomal structure membrane</location>
        <topology evidence="3">Single-pass type I membrane protein</topology>
    </subcellularLocation>
</comment>
<evidence type="ECO:0000256" key="16">
    <source>
        <dbReference type="ARBA" id="ARBA00023157"/>
    </source>
</evidence>
<dbReference type="GO" id="GO:0034045">
    <property type="term" value="C:phagophore assembly site membrane"/>
    <property type="evidence" value="ECO:0007669"/>
    <property type="project" value="UniProtKB-SubCell"/>
</dbReference>
<evidence type="ECO:0000256" key="7">
    <source>
        <dbReference type="ARBA" id="ARBA00022448"/>
    </source>
</evidence>
<accession>A0A409VM00</accession>
<evidence type="ECO:0000256" key="6">
    <source>
        <dbReference type="ARBA" id="ARBA00013776"/>
    </source>
</evidence>
<evidence type="ECO:0000259" key="20">
    <source>
        <dbReference type="PROSITE" id="PS51914"/>
    </source>
</evidence>
<keyword evidence="14" id="KW-0496">Mitochondrion</keyword>